<dbReference type="FunFam" id="3.30.70.100:FF:000005">
    <property type="entry name" value="Copper-exporting P-type ATPase A"/>
    <property type="match status" value="1"/>
</dbReference>
<evidence type="ECO:0000256" key="1">
    <source>
        <dbReference type="ARBA" id="ARBA00022723"/>
    </source>
</evidence>
<evidence type="ECO:0000313" key="4">
    <source>
        <dbReference type="Proteomes" id="UP000176787"/>
    </source>
</evidence>
<dbReference type="PANTHER" id="PTHR46594">
    <property type="entry name" value="P-TYPE CATION-TRANSPORTING ATPASE"/>
    <property type="match status" value="1"/>
</dbReference>
<comment type="caution">
    <text evidence="3">The sequence shown here is derived from an EMBL/GenBank/DDBJ whole genome shotgun (WGS) entry which is preliminary data.</text>
</comment>
<proteinExistence type="predicted"/>
<feature type="domain" description="HMA" evidence="2">
    <location>
        <begin position="2"/>
        <end position="68"/>
    </location>
</feature>
<dbReference type="InterPro" id="IPR006121">
    <property type="entry name" value="HMA_dom"/>
</dbReference>
<dbReference type="PROSITE" id="PS01047">
    <property type="entry name" value="HMA_1"/>
    <property type="match status" value="1"/>
</dbReference>
<dbReference type="PROSITE" id="PS50846">
    <property type="entry name" value="HMA_2"/>
    <property type="match status" value="1"/>
</dbReference>
<dbReference type="SUPFAM" id="SSF55008">
    <property type="entry name" value="HMA, heavy metal-associated domain"/>
    <property type="match status" value="1"/>
</dbReference>
<dbReference type="AlphaFoldDB" id="A0A1G2F489"/>
<dbReference type="GO" id="GO:0046872">
    <property type="term" value="F:metal ion binding"/>
    <property type="evidence" value="ECO:0007669"/>
    <property type="project" value="UniProtKB-KW"/>
</dbReference>
<dbReference type="EMBL" id="MHMS01000001">
    <property type="protein sequence ID" value="OGZ32839.1"/>
    <property type="molecule type" value="Genomic_DNA"/>
</dbReference>
<organism evidence="3 4">
    <name type="scientific">Candidatus Niyogibacteria bacterium RIFCSPLOWO2_12_FULL_41_13</name>
    <dbReference type="NCBI Taxonomy" id="1801726"/>
    <lineage>
        <taxon>Bacteria</taxon>
        <taxon>Candidatus Niyogiibacteriota</taxon>
    </lineage>
</organism>
<dbReference type="InterPro" id="IPR017969">
    <property type="entry name" value="Heavy-metal-associated_CS"/>
</dbReference>
<dbReference type="Gene3D" id="3.30.70.100">
    <property type="match status" value="1"/>
</dbReference>
<dbReference type="PANTHER" id="PTHR46594:SF4">
    <property type="entry name" value="P-TYPE CATION-TRANSPORTING ATPASE"/>
    <property type="match status" value="1"/>
</dbReference>
<keyword evidence="1" id="KW-0479">Metal-binding</keyword>
<name>A0A1G2F489_9BACT</name>
<evidence type="ECO:0000259" key="2">
    <source>
        <dbReference type="PROSITE" id="PS50846"/>
    </source>
</evidence>
<dbReference type="Proteomes" id="UP000176787">
    <property type="component" value="Unassembled WGS sequence"/>
</dbReference>
<dbReference type="InterPro" id="IPR036163">
    <property type="entry name" value="HMA_dom_sf"/>
</dbReference>
<dbReference type="CDD" id="cd00371">
    <property type="entry name" value="HMA"/>
    <property type="match status" value="1"/>
</dbReference>
<sequence>MTKIKLSIEGMHCGSCAAGIKMILDNTEGVKNSWVDYKSKEGETEFDETKVKVEDIIKSIEDLGYKAKIL</sequence>
<evidence type="ECO:0000313" key="3">
    <source>
        <dbReference type="EMBL" id="OGZ32839.1"/>
    </source>
</evidence>
<reference evidence="3 4" key="1">
    <citation type="journal article" date="2016" name="Nat. Commun.">
        <title>Thousands of microbial genomes shed light on interconnected biogeochemical processes in an aquifer system.</title>
        <authorList>
            <person name="Anantharaman K."/>
            <person name="Brown C.T."/>
            <person name="Hug L.A."/>
            <person name="Sharon I."/>
            <person name="Castelle C.J."/>
            <person name="Probst A.J."/>
            <person name="Thomas B.C."/>
            <person name="Singh A."/>
            <person name="Wilkins M.J."/>
            <person name="Karaoz U."/>
            <person name="Brodie E.L."/>
            <person name="Williams K.H."/>
            <person name="Hubbard S.S."/>
            <person name="Banfield J.F."/>
        </authorList>
    </citation>
    <scope>NUCLEOTIDE SEQUENCE [LARGE SCALE GENOMIC DNA]</scope>
</reference>
<dbReference type="Pfam" id="PF00403">
    <property type="entry name" value="HMA"/>
    <property type="match status" value="1"/>
</dbReference>
<accession>A0A1G2F489</accession>
<gene>
    <name evidence="3" type="ORF">A3H02_01545</name>
</gene>
<dbReference type="STRING" id="1801726.A3H02_01545"/>
<protein>
    <recommendedName>
        <fullName evidence="2">HMA domain-containing protein</fullName>
    </recommendedName>
</protein>